<feature type="region of interest" description="Disordered" evidence="1">
    <location>
        <begin position="1"/>
        <end position="22"/>
    </location>
</feature>
<dbReference type="AlphaFoldDB" id="E4MR24"/>
<dbReference type="Proteomes" id="UP000005391">
    <property type="component" value="Unassembled WGS sequence"/>
</dbReference>
<gene>
    <name evidence="2" type="ORF">HMPREF1977_0834</name>
</gene>
<proteinExistence type="predicted"/>
<organism evidence="2 3">
    <name type="scientific">Capnocytophaga ochracea F0287</name>
    <dbReference type="NCBI Taxonomy" id="873517"/>
    <lineage>
        <taxon>Bacteria</taxon>
        <taxon>Pseudomonadati</taxon>
        <taxon>Bacteroidota</taxon>
        <taxon>Flavobacteriia</taxon>
        <taxon>Flavobacteriales</taxon>
        <taxon>Flavobacteriaceae</taxon>
        <taxon>Capnocytophaga</taxon>
    </lineage>
</organism>
<feature type="compositionally biased region" description="Basic and acidic residues" evidence="1">
    <location>
        <begin position="11"/>
        <end position="22"/>
    </location>
</feature>
<dbReference type="RefSeq" id="WP_002672572.1">
    <property type="nucleotide sequence ID" value="NZ_GL573160.1"/>
</dbReference>
<dbReference type="EMBL" id="AEOH01000020">
    <property type="protein sequence ID" value="EFS97922.1"/>
    <property type="molecule type" value="Genomic_DNA"/>
</dbReference>
<sequence>MNEQKTVRAARANERMTNNERTMNEAKLKLRQSYNLRKLNTNCFFKVIKLWKKRNDFRVFMIFRLQ</sequence>
<reference evidence="2 3" key="1">
    <citation type="submission" date="2010-10" db="EMBL/GenBank/DDBJ databases">
        <authorList>
            <person name="Muzny D."/>
            <person name="Qin X."/>
            <person name="Deng J."/>
            <person name="Jiang H."/>
            <person name="Liu Y."/>
            <person name="Qu J."/>
            <person name="Song X.-Z."/>
            <person name="Zhang L."/>
            <person name="Thornton R."/>
            <person name="Coyle M."/>
            <person name="Francisco L."/>
            <person name="Jackson L."/>
            <person name="Javaid M."/>
            <person name="Korchina V."/>
            <person name="Kovar C."/>
            <person name="Mata R."/>
            <person name="Mathew T."/>
            <person name="Ngo R."/>
            <person name="Nguyen L."/>
            <person name="Nguyen N."/>
            <person name="Okwuonu G."/>
            <person name="Ongeri F."/>
            <person name="Pham C."/>
            <person name="Simmons D."/>
            <person name="Wilczek-Boney K."/>
            <person name="Hale W."/>
            <person name="Jakkamsetti A."/>
            <person name="Pham P."/>
            <person name="Ruth R."/>
            <person name="San Lucas F."/>
            <person name="Warren J."/>
            <person name="Zhang J."/>
            <person name="Zhao Z."/>
            <person name="Zhou C."/>
            <person name="Zhu D."/>
            <person name="Lee S."/>
            <person name="Bess C."/>
            <person name="Blankenburg K."/>
            <person name="Forbes L."/>
            <person name="Fu Q."/>
            <person name="Gubbala S."/>
            <person name="Hirani K."/>
            <person name="Jayaseelan J.C."/>
            <person name="Lara F."/>
            <person name="Munidasa M."/>
            <person name="Palculict T."/>
            <person name="Patil S."/>
            <person name="Pu L.-L."/>
            <person name="Saada N."/>
            <person name="Tang L."/>
            <person name="Weissenberger G."/>
            <person name="Zhu Y."/>
            <person name="Hemphill L."/>
            <person name="Shang Y."/>
            <person name="Youmans B."/>
            <person name="Ayvaz T."/>
            <person name="Ross M."/>
            <person name="Santibanez J."/>
            <person name="Aqrawi P."/>
            <person name="Gross S."/>
            <person name="Joshi V."/>
            <person name="Fowler G."/>
            <person name="Nazareth L."/>
            <person name="Reid J."/>
            <person name="Worley K."/>
            <person name="Petrosino J."/>
            <person name="Highlander S."/>
            <person name="Gibbs R."/>
        </authorList>
    </citation>
    <scope>NUCLEOTIDE SEQUENCE [LARGE SCALE GENOMIC DNA]</scope>
    <source>
        <strain evidence="2 3">F0287</strain>
    </source>
</reference>
<dbReference type="HOGENOM" id="CLU_2823160_0_0_10"/>
<comment type="caution">
    <text evidence="2">The sequence shown here is derived from an EMBL/GenBank/DDBJ whole genome shotgun (WGS) entry which is preliminary data.</text>
</comment>
<evidence type="ECO:0000313" key="2">
    <source>
        <dbReference type="EMBL" id="EFS97922.1"/>
    </source>
</evidence>
<protein>
    <submittedName>
        <fullName evidence="2">Uncharacterized protein</fullName>
    </submittedName>
</protein>
<evidence type="ECO:0000256" key="1">
    <source>
        <dbReference type="SAM" id="MobiDB-lite"/>
    </source>
</evidence>
<name>E4MR24_CAPOC</name>
<accession>E4MR24</accession>
<evidence type="ECO:0000313" key="3">
    <source>
        <dbReference type="Proteomes" id="UP000005391"/>
    </source>
</evidence>